<feature type="non-terminal residue" evidence="1">
    <location>
        <position position="1"/>
    </location>
</feature>
<sequence length="101" mass="11054">PDFFATNDRPAYERESLLAHGNAVARCPTIPLHGLEKPIGYVHDDRAGTFASIILHTLTLETRIGLVVPARQAIWRRSPAASATAMRAKSMRPIHVVTLTA</sequence>
<proteinExistence type="predicted"/>
<protein>
    <submittedName>
        <fullName evidence="1">Uncharacterized protein</fullName>
    </submittedName>
</protein>
<organism evidence="1 2">
    <name type="scientific">Neomesorhizobium albiziae</name>
    <dbReference type="NCBI Taxonomy" id="335020"/>
    <lineage>
        <taxon>Bacteria</taxon>
        <taxon>Pseudomonadati</taxon>
        <taxon>Pseudomonadota</taxon>
        <taxon>Alphaproteobacteria</taxon>
        <taxon>Hyphomicrobiales</taxon>
        <taxon>Phyllobacteriaceae</taxon>
        <taxon>Neomesorhizobium</taxon>
    </lineage>
</organism>
<gene>
    <name evidence="1" type="ORF">SAMN04488498_12272</name>
</gene>
<name>A0A1I4E8T5_9HYPH</name>
<evidence type="ECO:0000313" key="1">
    <source>
        <dbReference type="EMBL" id="SFL00601.1"/>
    </source>
</evidence>
<dbReference type="Proteomes" id="UP000323300">
    <property type="component" value="Unassembled WGS sequence"/>
</dbReference>
<accession>A0A1I4E8T5</accession>
<dbReference type="EMBL" id="FOSL01000022">
    <property type="protein sequence ID" value="SFL00601.1"/>
    <property type="molecule type" value="Genomic_DNA"/>
</dbReference>
<evidence type="ECO:0000313" key="2">
    <source>
        <dbReference type="Proteomes" id="UP000323300"/>
    </source>
</evidence>
<keyword evidence="2" id="KW-1185">Reference proteome</keyword>
<reference evidence="1 2" key="1">
    <citation type="submission" date="2016-10" db="EMBL/GenBank/DDBJ databases">
        <authorList>
            <person name="Varghese N."/>
            <person name="Submissions S."/>
        </authorList>
    </citation>
    <scope>NUCLEOTIDE SEQUENCE [LARGE SCALE GENOMIC DNA]</scope>
    <source>
        <strain evidence="1 2">DSM 21822</strain>
    </source>
</reference>
<dbReference type="RefSeq" id="WP_425294869.1">
    <property type="nucleotide sequence ID" value="NZ_FOSL01000022.1"/>
</dbReference>
<dbReference type="AlphaFoldDB" id="A0A1I4E8T5"/>